<evidence type="ECO:0000256" key="4">
    <source>
        <dbReference type="ARBA" id="ARBA00023157"/>
    </source>
</evidence>
<name>A0ABS1E6D9_9GAMM</name>
<dbReference type="PANTHER" id="PTHR45663">
    <property type="entry name" value="GEO12009P1"/>
    <property type="match status" value="1"/>
</dbReference>
<dbReference type="PANTHER" id="PTHR45663:SF11">
    <property type="entry name" value="GEO12009P1"/>
    <property type="match status" value="1"/>
</dbReference>
<evidence type="ECO:0000256" key="5">
    <source>
        <dbReference type="ARBA" id="ARBA00023284"/>
    </source>
</evidence>
<evidence type="ECO:0000256" key="6">
    <source>
        <dbReference type="NCBIfam" id="TIGR01068"/>
    </source>
</evidence>
<dbReference type="Pfam" id="PF00085">
    <property type="entry name" value="Thioredoxin"/>
    <property type="match status" value="1"/>
</dbReference>
<proteinExistence type="inferred from homology"/>
<evidence type="ECO:0000259" key="8">
    <source>
        <dbReference type="PROSITE" id="PS51352"/>
    </source>
</evidence>
<dbReference type="PROSITE" id="PS00194">
    <property type="entry name" value="THIOREDOXIN_1"/>
    <property type="match status" value="1"/>
</dbReference>
<dbReference type="CDD" id="cd02947">
    <property type="entry name" value="TRX_family"/>
    <property type="match status" value="1"/>
</dbReference>
<dbReference type="PIRSF" id="PIRSF000077">
    <property type="entry name" value="Thioredoxin"/>
    <property type="match status" value="1"/>
</dbReference>
<accession>A0ABS1E6D9</accession>
<dbReference type="SUPFAM" id="SSF52833">
    <property type="entry name" value="Thioredoxin-like"/>
    <property type="match status" value="1"/>
</dbReference>
<evidence type="ECO:0000256" key="7">
    <source>
        <dbReference type="PIRNR" id="PIRNR000077"/>
    </source>
</evidence>
<evidence type="ECO:0000256" key="2">
    <source>
        <dbReference type="ARBA" id="ARBA00022448"/>
    </source>
</evidence>
<dbReference type="InterPro" id="IPR017937">
    <property type="entry name" value="Thioredoxin_CS"/>
</dbReference>
<evidence type="ECO:0000256" key="3">
    <source>
        <dbReference type="ARBA" id="ARBA00022982"/>
    </source>
</evidence>
<evidence type="ECO:0000313" key="10">
    <source>
        <dbReference type="Proteomes" id="UP000738126"/>
    </source>
</evidence>
<keyword evidence="5" id="KW-0676">Redox-active center</keyword>
<dbReference type="Gene3D" id="3.40.30.10">
    <property type="entry name" value="Glutaredoxin"/>
    <property type="match status" value="1"/>
</dbReference>
<keyword evidence="4" id="KW-1015">Disulfide bond</keyword>
<organism evidence="9 10">
    <name type="scientific">Halorhodospira neutriphila</name>
    <dbReference type="NCBI Taxonomy" id="168379"/>
    <lineage>
        <taxon>Bacteria</taxon>
        <taxon>Pseudomonadati</taxon>
        <taxon>Pseudomonadota</taxon>
        <taxon>Gammaproteobacteria</taxon>
        <taxon>Chromatiales</taxon>
        <taxon>Ectothiorhodospiraceae</taxon>
        <taxon>Halorhodospira</taxon>
    </lineage>
</organism>
<dbReference type="NCBIfam" id="TIGR01068">
    <property type="entry name" value="thioredoxin"/>
    <property type="match status" value="1"/>
</dbReference>
<sequence>MTKTVSADTFDSEVLQSSQPVLVDFWADWCGPCQTLAPVLEQLEQEFSALEVAKVNVDENMQTAMHYGVQALPTLMLFRGGEVVDSKVGALSQGQLSSWLQETLGSA</sequence>
<comment type="similarity">
    <text evidence="1 7">Belongs to the thioredoxin family.</text>
</comment>
<keyword evidence="10" id="KW-1185">Reference proteome</keyword>
<dbReference type="InterPro" id="IPR005746">
    <property type="entry name" value="Thioredoxin"/>
</dbReference>
<protein>
    <recommendedName>
        <fullName evidence="6 7">Thioredoxin</fullName>
    </recommendedName>
</protein>
<keyword evidence="2" id="KW-0813">Transport</keyword>
<dbReference type="EMBL" id="NRSH01000067">
    <property type="protein sequence ID" value="MBK1726784.1"/>
    <property type="molecule type" value="Genomic_DNA"/>
</dbReference>
<dbReference type="Proteomes" id="UP000738126">
    <property type="component" value="Unassembled WGS sequence"/>
</dbReference>
<gene>
    <name evidence="9" type="primary">trxA</name>
    <name evidence="9" type="ORF">CKO13_07070</name>
</gene>
<dbReference type="InterPro" id="IPR036249">
    <property type="entry name" value="Thioredoxin-like_sf"/>
</dbReference>
<dbReference type="PROSITE" id="PS51352">
    <property type="entry name" value="THIOREDOXIN_2"/>
    <property type="match status" value="1"/>
</dbReference>
<dbReference type="RefSeq" id="WP_200258696.1">
    <property type="nucleotide sequence ID" value="NZ_NRSH01000067.1"/>
</dbReference>
<dbReference type="InterPro" id="IPR013766">
    <property type="entry name" value="Thioredoxin_domain"/>
</dbReference>
<comment type="caution">
    <text evidence="9">The sequence shown here is derived from an EMBL/GenBank/DDBJ whole genome shotgun (WGS) entry which is preliminary data.</text>
</comment>
<feature type="domain" description="Thioredoxin" evidence="8">
    <location>
        <begin position="1"/>
        <end position="105"/>
    </location>
</feature>
<keyword evidence="3" id="KW-0249">Electron transport</keyword>
<dbReference type="PRINTS" id="PR00421">
    <property type="entry name" value="THIOREDOXIN"/>
</dbReference>
<reference evidence="9 10" key="1">
    <citation type="journal article" date="2020" name="Microorganisms">
        <title>Osmotic Adaptation and Compatible Solute Biosynthesis of Phototrophic Bacteria as Revealed from Genome Analyses.</title>
        <authorList>
            <person name="Imhoff J.F."/>
            <person name="Rahn T."/>
            <person name="Kunzel S."/>
            <person name="Keller A."/>
            <person name="Neulinger S.C."/>
        </authorList>
    </citation>
    <scope>NUCLEOTIDE SEQUENCE [LARGE SCALE GENOMIC DNA]</scope>
    <source>
        <strain evidence="9 10">DSM 15116</strain>
    </source>
</reference>
<evidence type="ECO:0000313" key="9">
    <source>
        <dbReference type="EMBL" id="MBK1726784.1"/>
    </source>
</evidence>
<evidence type="ECO:0000256" key="1">
    <source>
        <dbReference type="ARBA" id="ARBA00008987"/>
    </source>
</evidence>